<dbReference type="InterPro" id="IPR058548">
    <property type="entry name" value="MlaB-like_STAS"/>
</dbReference>
<dbReference type="InterPro" id="IPR002645">
    <property type="entry name" value="STAS_dom"/>
</dbReference>
<dbReference type="SUPFAM" id="SSF55781">
    <property type="entry name" value="GAF domain-like"/>
    <property type="match status" value="1"/>
</dbReference>
<dbReference type="InterPro" id="IPR001932">
    <property type="entry name" value="PPM-type_phosphatase-like_dom"/>
</dbReference>
<feature type="domain" description="PAS" evidence="2">
    <location>
        <begin position="304"/>
        <end position="357"/>
    </location>
</feature>
<dbReference type="GO" id="GO:0016791">
    <property type="term" value="F:phosphatase activity"/>
    <property type="evidence" value="ECO:0007669"/>
    <property type="project" value="TreeGrafter"/>
</dbReference>
<dbReference type="InterPro" id="IPR036457">
    <property type="entry name" value="PPM-type-like_dom_sf"/>
</dbReference>
<dbReference type="PANTHER" id="PTHR43156">
    <property type="entry name" value="STAGE II SPORULATION PROTEIN E-RELATED"/>
    <property type="match status" value="1"/>
</dbReference>
<dbReference type="SMART" id="SM00091">
    <property type="entry name" value="PAS"/>
    <property type="match status" value="2"/>
</dbReference>
<dbReference type="CDD" id="cd16936">
    <property type="entry name" value="HATPase_RsbW-like"/>
    <property type="match status" value="1"/>
</dbReference>
<dbReference type="PANTHER" id="PTHR43156:SF2">
    <property type="entry name" value="STAGE II SPORULATION PROTEIN E"/>
    <property type="match status" value="1"/>
</dbReference>
<dbReference type="Gene3D" id="3.30.450.20">
    <property type="entry name" value="PAS domain"/>
    <property type="match status" value="2"/>
</dbReference>
<dbReference type="InterPro" id="IPR035965">
    <property type="entry name" value="PAS-like_dom_sf"/>
</dbReference>
<evidence type="ECO:0000259" key="3">
    <source>
        <dbReference type="PROSITE" id="PS50801"/>
    </source>
</evidence>
<gene>
    <name evidence="4" type="ORF">EDD40_7181</name>
</gene>
<dbReference type="Gene3D" id="3.30.450.40">
    <property type="match status" value="1"/>
</dbReference>
<dbReference type="SMART" id="SM00065">
    <property type="entry name" value="GAF"/>
    <property type="match status" value="1"/>
</dbReference>
<dbReference type="Pfam" id="PF00989">
    <property type="entry name" value="PAS"/>
    <property type="match status" value="1"/>
</dbReference>
<dbReference type="Pfam" id="PF13581">
    <property type="entry name" value="HATPase_c_2"/>
    <property type="match status" value="1"/>
</dbReference>
<dbReference type="SUPFAM" id="SSF52091">
    <property type="entry name" value="SpoIIaa-like"/>
    <property type="match status" value="1"/>
</dbReference>
<dbReference type="AlphaFoldDB" id="A0A3N1HGZ6"/>
<keyword evidence="1" id="KW-0378">Hydrolase</keyword>
<organism evidence="4 5">
    <name type="scientific">Saccharothrix texasensis</name>
    <dbReference type="NCBI Taxonomy" id="103734"/>
    <lineage>
        <taxon>Bacteria</taxon>
        <taxon>Bacillati</taxon>
        <taxon>Actinomycetota</taxon>
        <taxon>Actinomycetes</taxon>
        <taxon>Pseudonocardiales</taxon>
        <taxon>Pseudonocardiaceae</taxon>
        <taxon>Saccharothrix</taxon>
    </lineage>
</organism>
<dbReference type="InterPro" id="IPR000014">
    <property type="entry name" value="PAS"/>
</dbReference>
<dbReference type="InterPro" id="IPR003594">
    <property type="entry name" value="HATPase_dom"/>
</dbReference>
<dbReference type="SMART" id="SM00331">
    <property type="entry name" value="PP2C_SIG"/>
    <property type="match status" value="1"/>
</dbReference>
<dbReference type="PROSITE" id="PS50801">
    <property type="entry name" value="STAS"/>
    <property type="match status" value="1"/>
</dbReference>
<protein>
    <submittedName>
        <fullName evidence="4">Anti-anti-sigma factor</fullName>
    </submittedName>
</protein>
<dbReference type="PROSITE" id="PS50112">
    <property type="entry name" value="PAS"/>
    <property type="match status" value="1"/>
</dbReference>
<evidence type="ECO:0000313" key="5">
    <source>
        <dbReference type="Proteomes" id="UP000268727"/>
    </source>
</evidence>
<dbReference type="CDD" id="cd00130">
    <property type="entry name" value="PAS"/>
    <property type="match status" value="2"/>
</dbReference>
<dbReference type="EMBL" id="RJKM01000001">
    <property type="protein sequence ID" value="ROP41744.1"/>
    <property type="molecule type" value="Genomic_DNA"/>
</dbReference>
<evidence type="ECO:0000313" key="4">
    <source>
        <dbReference type="EMBL" id="ROP41744.1"/>
    </source>
</evidence>
<dbReference type="InterPro" id="IPR052016">
    <property type="entry name" value="Bact_Sigma-Reg"/>
</dbReference>
<evidence type="ECO:0000256" key="1">
    <source>
        <dbReference type="ARBA" id="ARBA00022801"/>
    </source>
</evidence>
<dbReference type="InterPro" id="IPR029016">
    <property type="entry name" value="GAF-like_dom_sf"/>
</dbReference>
<dbReference type="InterPro" id="IPR036890">
    <property type="entry name" value="HATPase_C_sf"/>
</dbReference>
<dbReference type="Pfam" id="PF01590">
    <property type="entry name" value="GAF"/>
    <property type="match status" value="1"/>
</dbReference>
<dbReference type="SMART" id="SM00086">
    <property type="entry name" value="PAC"/>
    <property type="match status" value="2"/>
</dbReference>
<dbReference type="RefSeq" id="WP_123746797.1">
    <property type="nucleotide sequence ID" value="NZ_RJKM01000001.1"/>
</dbReference>
<dbReference type="SUPFAM" id="SSF81606">
    <property type="entry name" value="PP2C-like"/>
    <property type="match status" value="1"/>
</dbReference>
<dbReference type="Proteomes" id="UP000268727">
    <property type="component" value="Unassembled WGS sequence"/>
</dbReference>
<dbReference type="InterPro" id="IPR003018">
    <property type="entry name" value="GAF"/>
</dbReference>
<feature type="domain" description="STAS" evidence="3">
    <location>
        <begin position="815"/>
        <end position="919"/>
    </location>
</feature>
<dbReference type="InterPro" id="IPR013767">
    <property type="entry name" value="PAS_fold"/>
</dbReference>
<dbReference type="Pfam" id="PF08447">
    <property type="entry name" value="PAS_3"/>
    <property type="match status" value="1"/>
</dbReference>
<dbReference type="Pfam" id="PF13466">
    <property type="entry name" value="STAS_2"/>
    <property type="match status" value="1"/>
</dbReference>
<dbReference type="OrthoDB" id="163538at2"/>
<accession>A0A3N1HGZ6</accession>
<dbReference type="InterPro" id="IPR001610">
    <property type="entry name" value="PAC"/>
</dbReference>
<dbReference type="Gene3D" id="3.60.40.10">
    <property type="entry name" value="PPM-type phosphatase domain"/>
    <property type="match status" value="1"/>
</dbReference>
<evidence type="ECO:0000259" key="2">
    <source>
        <dbReference type="PROSITE" id="PS50112"/>
    </source>
</evidence>
<sequence length="919" mass="98838">MDAASEAVPAEATDLRELVDGLAVVLWQADARTRRCTFVSAHAERLLGHPASRWLTEPDFLGSLILPEDRAEAAEARWRDDPDRDVFEVEYRAVTARGEVRRLKEKLHVVRHPDGTPKTVRGAVNDVTARHADLERQRFLAVLDRELQRLDDAEELMALATRLLGEHLRVDRCAYARAEADEDHFVMSGDYATGLPPLPGRFAMREFGEGALRAMRAGEPWVVDDSADDPRLGPADLAAYRVTGIRAVICLPLLRGGRFAAAMAVHQATVRHWTPEEVEVVSVVVNRCWESLQRAHADRALRDSEQRHRLLVERATDAIWVLDHELRFVEVNQAACALLGQGRDDLVGRAVGDLVVPGALDRLTRLTADLSAARVVTEVWGLRRPDGTVVEVELSIQATPTGVQAIGRDVTERQRAEAERERLLRREHEIAEALQRSLLPRELPALDRLATSARYLPASTQSRIGGDWYEVLPLGGTSVALSVGDVVGKGPTAAAVMGQLRSALAGYLLDGHSPAAALERLDAFTARVNGAAGSTCACLTFDWSTGGLSWAAAGHLPPLVLDASGSARFLSGGTGAVLGAPGRAPYLDNTTGLEPGASVVLYTDGLVERRGAVIDQGLQRLLDTVRDAHDLPPRALSDAIIGSMLADGQDDDVALVLARHLPPPLRNTVPARPSELAVMRRNVEAWAATAGLSPDQLDDLQLALGEAAANAVDHAYPDDVPGEFTYDLATTATGVRVTVRDHGHWRPEPEDKGYRGRGLQIIRSIAERAVFHRAEDGTTVEFDLAGEPTGAPVAAVREPTSGHTAVTGSADDAPVQVLRLTGDVDLMTVDDLRAALTAGIDSVDPRPVEIDLGQVGYLSSSGIALLLDAAATAHRAHRALTVHAVEGTAPARVLSLSGLHGLTADTLSLRITVDRTESD</sequence>
<dbReference type="InterPro" id="IPR013655">
    <property type="entry name" value="PAS_fold_3"/>
</dbReference>
<dbReference type="Pfam" id="PF07228">
    <property type="entry name" value="SpoIIE"/>
    <property type="match status" value="1"/>
</dbReference>
<dbReference type="SUPFAM" id="SSF55785">
    <property type="entry name" value="PYP-like sensor domain (PAS domain)"/>
    <property type="match status" value="2"/>
</dbReference>
<dbReference type="GO" id="GO:0006355">
    <property type="term" value="P:regulation of DNA-templated transcription"/>
    <property type="evidence" value="ECO:0007669"/>
    <property type="project" value="InterPro"/>
</dbReference>
<name>A0A3N1HGZ6_9PSEU</name>
<dbReference type="InterPro" id="IPR036513">
    <property type="entry name" value="STAS_dom_sf"/>
</dbReference>
<dbReference type="SUPFAM" id="SSF55874">
    <property type="entry name" value="ATPase domain of HSP90 chaperone/DNA topoisomerase II/histidine kinase"/>
    <property type="match status" value="1"/>
</dbReference>
<dbReference type="Gene3D" id="3.30.565.10">
    <property type="entry name" value="Histidine kinase-like ATPase, C-terminal domain"/>
    <property type="match status" value="1"/>
</dbReference>
<keyword evidence="5" id="KW-1185">Reference proteome</keyword>
<comment type="caution">
    <text evidence="4">The sequence shown here is derived from an EMBL/GenBank/DDBJ whole genome shotgun (WGS) entry which is preliminary data.</text>
</comment>
<reference evidence="4 5" key="1">
    <citation type="submission" date="2018-11" db="EMBL/GenBank/DDBJ databases">
        <title>Sequencing the genomes of 1000 actinobacteria strains.</title>
        <authorList>
            <person name="Klenk H.-P."/>
        </authorList>
    </citation>
    <scope>NUCLEOTIDE SEQUENCE [LARGE SCALE GENOMIC DNA]</scope>
    <source>
        <strain evidence="4 5">DSM 44231</strain>
    </source>
</reference>
<dbReference type="CDD" id="cd07043">
    <property type="entry name" value="STAS_anti-anti-sigma_factors"/>
    <property type="match status" value="1"/>
</dbReference>
<proteinExistence type="predicted"/>
<dbReference type="Gene3D" id="3.30.750.24">
    <property type="entry name" value="STAS domain"/>
    <property type="match status" value="1"/>
</dbReference>
<dbReference type="NCBIfam" id="TIGR00229">
    <property type="entry name" value="sensory_box"/>
    <property type="match status" value="1"/>
</dbReference>